<organism evidence="1 2">
    <name type="scientific">Panagrolaimus sp. JU765</name>
    <dbReference type="NCBI Taxonomy" id="591449"/>
    <lineage>
        <taxon>Eukaryota</taxon>
        <taxon>Metazoa</taxon>
        <taxon>Ecdysozoa</taxon>
        <taxon>Nematoda</taxon>
        <taxon>Chromadorea</taxon>
        <taxon>Rhabditida</taxon>
        <taxon>Tylenchina</taxon>
        <taxon>Panagrolaimomorpha</taxon>
        <taxon>Panagrolaimoidea</taxon>
        <taxon>Panagrolaimidae</taxon>
        <taxon>Panagrolaimus</taxon>
    </lineage>
</organism>
<proteinExistence type="predicted"/>
<reference evidence="2" key="1">
    <citation type="submission" date="2022-11" db="UniProtKB">
        <authorList>
            <consortium name="WormBaseParasite"/>
        </authorList>
    </citation>
    <scope>IDENTIFICATION</scope>
</reference>
<protein>
    <submittedName>
        <fullName evidence="2">Uncharacterized protein</fullName>
    </submittedName>
</protein>
<name>A0AC34R1H6_9BILA</name>
<evidence type="ECO:0000313" key="2">
    <source>
        <dbReference type="WBParaSite" id="JU765_v2.g2379.t1"/>
    </source>
</evidence>
<evidence type="ECO:0000313" key="1">
    <source>
        <dbReference type="Proteomes" id="UP000887576"/>
    </source>
</evidence>
<sequence length="106" mass="10750">MAGLESGYPSFGLDPNTAQADQRAANAALRQLGIPPLPGLAKALGSLQAPGLGKKPSKLLFEPGYDAVDRNAPIATGRTDGDSVNLPATLGKIEVLKGVGMGIGKK</sequence>
<dbReference type="Proteomes" id="UP000887576">
    <property type="component" value="Unplaced"/>
</dbReference>
<accession>A0AC34R1H6</accession>
<dbReference type="WBParaSite" id="JU765_v2.g2379.t1">
    <property type="protein sequence ID" value="JU765_v2.g2379.t1"/>
    <property type="gene ID" value="JU765_v2.g2379"/>
</dbReference>